<dbReference type="Proteomes" id="UP000823922">
    <property type="component" value="Unassembled WGS sequence"/>
</dbReference>
<accession>A0A9D2TR31</accession>
<dbReference type="NCBIfam" id="TIGR03585">
    <property type="entry name" value="PseH"/>
    <property type="match status" value="1"/>
</dbReference>
<dbReference type="InterPro" id="IPR016181">
    <property type="entry name" value="Acyl_CoA_acyltransferase"/>
</dbReference>
<dbReference type="GO" id="GO:0016747">
    <property type="term" value="F:acyltransferase activity, transferring groups other than amino-acyl groups"/>
    <property type="evidence" value="ECO:0007669"/>
    <property type="project" value="InterPro"/>
</dbReference>
<evidence type="ECO:0000313" key="2">
    <source>
        <dbReference type="EMBL" id="HJC87582.1"/>
    </source>
</evidence>
<sequence>MKDIKQEERMDLGPVYLRPITLEDTDRIIRWRNSDRVRKNFIDQRPFTRQGHLNWLETRVATGEVVQFILCETETDRPVGSVYIRDIDRKNRKGEYGIFIGEADAAGKGYGTLAAKGAIAYARSELKLHKLSLRVFADNAAAVRSYEKAGFHREALLQDEIRNEDGSWRDLILMAVLFPESSESMEK</sequence>
<keyword evidence="2" id="KW-0012">Acyltransferase</keyword>
<dbReference type="PANTHER" id="PTHR43415:SF3">
    <property type="entry name" value="GNAT-FAMILY ACETYLTRANSFERASE"/>
    <property type="match status" value="1"/>
</dbReference>
<protein>
    <submittedName>
        <fullName evidence="2">UDP-4-amino-4, 6-dideoxy-N-acetyl-beta-L-altrosamine N-acetyltransferase</fullName>
        <ecNumber evidence="2">2.3.1.202</ecNumber>
    </submittedName>
</protein>
<organism evidence="2 3">
    <name type="scientific">Candidatus Eisenbergiella intestinigallinarum</name>
    <dbReference type="NCBI Taxonomy" id="2838549"/>
    <lineage>
        <taxon>Bacteria</taxon>
        <taxon>Bacillati</taxon>
        <taxon>Bacillota</taxon>
        <taxon>Clostridia</taxon>
        <taxon>Lachnospirales</taxon>
        <taxon>Lachnospiraceae</taxon>
        <taxon>Eisenbergiella</taxon>
    </lineage>
</organism>
<keyword evidence="2" id="KW-0808">Transferase</keyword>
<dbReference type="InterPro" id="IPR000182">
    <property type="entry name" value="GNAT_dom"/>
</dbReference>
<comment type="caution">
    <text evidence="2">The sequence shown here is derived from an EMBL/GenBank/DDBJ whole genome shotgun (WGS) entry which is preliminary data.</text>
</comment>
<evidence type="ECO:0000259" key="1">
    <source>
        <dbReference type="PROSITE" id="PS51186"/>
    </source>
</evidence>
<reference evidence="2" key="1">
    <citation type="journal article" date="2021" name="PeerJ">
        <title>Extensive microbial diversity within the chicken gut microbiome revealed by metagenomics and culture.</title>
        <authorList>
            <person name="Gilroy R."/>
            <person name="Ravi A."/>
            <person name="Getino M."/>
            <person name="Pursley I."/>
            <person name="Horton D.L."/>
            <person name="Alikhan N.F."/>
            <person name="Baker D."/>
            <person name="Gharbi K."/>
            <person name="Hall N."/>
            <person name="Watson M."/>
            <person name="Adriaenssens E.M."/>
            <person name="Foster-Nyarko E."/>
            <person name="Jarju S."/>
            <person name="Secka A."/>
            <person name="Antonio M."/>
            <person name="Oren A."/>
            <person name="Chaudhuri R.R."/>
            <person name="La Ragione R."/>
            <person name="Hildebrand F."/>
            <person name="Pallen M.J."/>
        </authorList>
    </citation>
    <scope>NUCLEOTIDE SEQUENCE</scope>
    <source>
        <strain evidence="2">ChiBcec1-1630</strain>
    </source>
</reference>
<name>A0A9D2TR31_9FIRM</name>
<dbReference type="PANTHER" id="PTHR43415">
    <property type="entry name" value="SPERMIDINE N(1)-ACETYLTRANSFERASE"/>
    <property type="match status" value="1"/>
</dbReference>
<proteinExistence type="predicted"/>
<evidence type="ECO:0000313" key="3">
    <source>
        <dbReference type="Proteomes" id="UP000823922"/>
    </source>
</evidence>
<dbReference type="EMBL" id="DWVS01000152">
    <property type="protein sequence ID" value="HJC87582.1"/>
    <property type="molecule type" value="Genomic_DNA"/>
</dbReference>
<dbReference type="AlphaFoldDB" id="A0A9D2TR31"/>
<dbReference type="SUPFAM" id="SSF55729">
    <property type="entry name" value="Acyl-CoA N-acyltransferases (Nat)"/>
    <property type="match status" value="1"/>
</dbReference>
<reference evidence="2" key="2">
    <citation type="submission" date="2021-04" db="EMBL/GenBank/DDBJ databases">
        <authorList>
            <person name="Gilroy R."/>
        </authorList>
    </citation>
    <scope>NUCLEOTIDE SEQUENCE</scope>
    <source>
        <strain evidence="2">ChiBcec1-1630</strain>
    </source>
</reference>
<dbReference type="EC" id="2.3.1.202" evidence="2"/>
<dbReference type="Pfam" id="PF13302">
    <property type="entry name" value="Acetyltransf_3"/>
    <property type="match status" value="1"/>
</dbReference>
<gene>
    <name evidence="2" type="primary">pseH</name>
    <name evidence="2" type="ORF">H9926_06185</name>
</gene>
<dbReference type="PROSITE" id="PS51186">
    <property type="entry name" value="GNAT"/>
    <property type="match status" value="1"/>
</dbReference>
<feature type="domain" description="N-acetyltransferase" evidence="1">
    <location>
        <begin position="15"/>
        <end position="179"/>
    </location>
</feature>
<dbReference type="InterPro" id="IPR020036">
    <property type="entry name" value="PseH"/>
</dbReference>
<dbReference type="Gene3D" id="3.40.630.30">
    <property type="match status" value="1"/>
</dbReference>